<comment type="caution">
    <text evidence="1">The sequence shown here is derived from an EMBL/GenBank/DDBJ whole genome shotgun (WGS) entry which is preliminary data.</text>
</comment>
<dbReference type="Gene3D" id="3.40.630.40">
    <property type="entry name" value="Zn-dependent exopeptidases"/>
    <property type="match status" value="1"/>
</dbReference>
<dbReference type="InterPro" id="IPR007709">
    <property type="entry name" value="N-FG_amidohydro"/>
</dbReference>
<evidence type="ECO:0000313" key="1">
    <source>
        <dbReference type="EMBL" id="TGY90341.1"/>
    </source>
</evidence>
<dbReference type="GO" id="GO:0016787">
    <property type="term" value="F:hydrolase activity"/>
    <property type="evidence" value="ECO:0007669"/>
    <property type="project" value="UniProtKB-KW"/>
</dbReference>
<organism evidence="1 2">
    <name type="scientific">Marinicauda algicola</name>
    <dbReference type="NCBI Taxonomy" id="2029849"/>
    <lineage>
        <taxon>Bacteria</taxon>
        <taxon>Pseudomonadati</taxon>
        <taxon>Pseudomonadota</taxon>
        <taxon>Alphaproteobacteria</taxon>
        <taxon>Maricaulales</taxon>
        <taxon>Maricaulaceae</taxon>
        <taxon>Marinicauda</taxon>
    </lineage>
</organism>
<proteinExistence type="predicted"/>
<protein>
    <submittedName>
        <fullName evidence="1">N-formylglutamate amidohydrolase</fullName>
    </submittedName>
</protein>
<dbReference type="Proteomes" id="UP000308054">
    <property type="component" value="Unassembled WGS sequence"/>
</dbReference>
<dbReference type="SUPFAM" id="SSF53187">
    <property type="entry name" value="Zn-dependent exopeptidases"/>
    <property type="match status" value="1"/>
</dbReference>
<keyword evidence="2" id="KW-1185">Reference proteome</keyword>
<dbReference type="OrthoDB" id="9802050at2"/>
<dbReference type="RefSeq" id="WP_135994839.1">
    <property type="nucleotide sequence ID" value="NZ_CP071057.1"/>
</dbReference>
<evidence type="ECO:0000313" key="2">
    <source>
        <dbReference type="Proteomes" id="UP000308054"/>
    </source>
</evidence>
<reference evidence="1 2" key="1">
    <citation type="journal article" date="2017" name="Int. J. Syst. Evol. Microbiol.">
        <title>Marinicauda algicola sp. nov., isolated from a marine red alga Rhodosorus marinus.</title>
        <authorList>
            <person name="Jeong S.E."/>
            <person name="Jeon S.H."/>
            <person name="Chun B.H."/>
            <person name="Kim D.W."/>
            <person name="Jeon C.O."/>
        </authorList>
    </citation>
    <scope>NUCLEOTIDE SEQUENCE [LARGE SCALE GENOMIC DNA]</scope>
    <source>
        <strain evidence="1 2">JCM 31718</strain>
    </source>
</reference>
<dbReference type="Pfam" id="PF05013">
    <property type="entry name" value="FGase"/>
    <property type="match status" value="1"/>
</dbReference>
<accession>A0A4S2H4K7</accession>
<dbReference type="AlphaFoldDB" id="A0A4S2H4K7"/>
<sequence>MTDTGKASERDSAPVRVLRPQHRTSRFIFASPHSGRSYPPAFLARSALPLALLRRSEDAYVEAFFTSAPALGASLIAAEFPRALVDPNRDAWEFDPTMFEDALPANAGPASARAAAGLGVVPRLAADGRAIYAGKLAFAEARERIRRYYRPYHDTLKAEIDAVREQFGEAIVIDCHSMPSASARGADIVLGDRFGASCTRALTTRAEAGFRRLGLSVVRNRPYAGGFTTEHYGAPDSGVHVLQVEINRGLYLDEARVCPGEGWDDLAARLERWMQDIVGFQEISEAAAE</sequence>
<keyword evidence="1" id="KW-0378">Hydrolase</keyword>
<gene>
    <name evidence="1" type="ORF">E5163_04240</name>
</gene>
<name>A0A4S2H4K7_9PROT</name>
<dbReference type="EMBL" id="SRXW01000001">
    <property type="protein sequence ID" value="TGY90341.1"/>
    <property type="molecule type" value="Genomic_DNA"/>
</dbReference>